<comment type="subcellular location">
    <subcellularLocation>
        <location evidence="1">Cell membrane</location>
        <topology evidence="1">Multi-pass membrane protein</topology>
    </subcellularLocation>
</comment>
<evidence type="ECO:0000256" key="4">
    <source>
        <dbReference type="ARBA" id="ARBA00022692"/>
    </source>
</evidence>
<feature type="transmembrane region" description="Helical" evidence="7">
    <location>
        <begin position="242"/>
        <end position="260"/>
    </location>
</feature>
<evidence type="ECO:0000256" key="6">
    <source>
        <dbReference type="ARBA" id="ARBA00023136"/>
    </source>
</evidence>
<evidence type="ECO:0000256" key="3">
    <source>
        <dbReference type="ARBA" id="ARBA00022475"/>
    </source>
</evidence>
<feature type="transmembrane region" description="Helical" evidence="7">
    <location>
        <begin position="92"/>
        <end position="115"/>
    </location>
</feature>
<dbReference type="OrthoDB" id="6707571at2"/>
<feature type="transmembrane region" description="Helical" evidence="7">
    <location>
        <begin position="68"/>
        <end position="86"/>
    </location>
</feature>
<dbReference type="STRING" id="112248.SAMN05444392_101200"/>
<organism evidence="9 10">
    <name type="scientific">Seinonella peptonophila</name>
    <dbReference type="NCBI Taxonomy" id="112248"/>
    <lineage>
        <taxon>Bacteria</taxon>
        <taxon>Bacillati</taxon>
        <taxon>Bacillota</taxon>
        <taxon>Bacilli</taxon>
        <taxon>Bacillales</taxon>
        <taxon>Thermoactinomycetaceae</taxon>
        <taxon>Seinonella</taxon>
    </lineage>
</organism>
<keyword evidence="4 7" id="KW-0812">Transmembrane</keyword>
<feature type="transmembrane region" description="Helical" evidence="7">
    <location>
        <begin position="7"/>
        <end position="25"/>
    </location>
</feature>
<dbReference type="GO" id="GO:0005886">
    <property type="term" value="C:plasma membrane"/>
    <property type="evidence" value="ECO:0007669"/>
    <property type="project" value="UniProtKB-SubCell"/>
</dbReference>
<comment type="similarity">
    <text evidence="2">Belongs to the EamA transporter family.</text>
</comment>
<evidence type="ECO:0000313" key="9">
    <source>
        <dbReference type="EMBL" id="SHE37105.1"/>
    </source>
</evidence>
<keyword evidence="10" id="KW-1185">Reference proteome</keyword>
<dbReference type="InterPro" id="IPR051258">
    <property type="entry name" value="Diverse_Substrate_Transporter"/>
</dbReference>
<dbReference type="SUPFAM" id="SSF103481">
    <property type="entry name" value="Multidrug resistance efflux transporter EmrE"/>
    <property type="match status" value="2"/>
</dbReference>
<dbReference type="InterPro" id="IPR000620">
    <property type="entry name" value="EamA_dom"/>
</dbReference>
<feature type="domain" description="EamA" evidence="8">
    <location>
        <begin position="6"/>
        <end position="136"/>
    </location>
</feature>
<sequence length="297" mass="33142">MRSHFKGILYILLSATGFGLTPVFGKMAFQANVSIETLLFLRFLVAFICLSIYLLIKERNLYPSRDHFWILVLLGFLYYAQTTLYFTSLKHIIATLAVMLLYLYPVFVMVLSLIFEKRSATKGMISALILSLVGIGTLLGIPTGKIDIYGVILAISSALAYAIYVMVGKRLIIQLTPVVTSTWIIFFTMLAFLLSGTFTQHLQFQFSTKGWIAVTALALFSTVVSFWSFFAGMKFIGSTRASIVSTFEPIVTTVCAVMLLDESINLAKIFGVSLVITSVILLILLERDKQVKRRTVS</sequence>
<dbReference type="RefSeq" id="WP_073150545.1">
    <property type="nucleotide sequence ID" value="NZ_FQVL01000001.1"/>
</dbReference>
<dbReference type="PANTHER" id="PTHR42920">
    <property type="entry name" value="OS03G0707200 PROTEIN-RELATED"/>
    <property type="match status" value="1"/>
</dbReference>
<keyword evidence="5 7" id="KW-1133">Transmembrane helix</keyword>
<evidence type="ECO:0000256" key="5">
    <source>
        <dbReference type="ARBA" id="ARBA00022989"/>
    </source>
</evidence>
<dbReference type="Pfam" id="PF00892">
    <property type="entry name" value="EamA"/>
    <property type="match status" value="2"/>
</dbReference>
<protein>
    <submittedName>
        <fullName evidence="9">EamA domain-containing membrane protein RarD</fullName>
    </submittedName>
</protein>
<dbReference type="Proteomes" id="UP000184476">
    <property type="component" value="Unassembled WGS sequence"/>
</dbReference>
<dbReference type="Gene3D" id="1.10.3730.20">
    <property type="match status" value="1"/>
</dbReference>
<accession>A0A1M4SY53</accession>
<evidence type="ECO:0000256" key="7">
    <source>
        <dbReference type="SAM" id="Phobius"/>
    </source>
</evidence>
<dbReference type="AlphaFoldDB" id="A0A1M4SY53"/>
<proteinExistence type="inferred from homology"/>
<feature type="transmembrane region" description="Helical" evidence="7">
    <location>
        <begin position="179"/>
        <end position="198"/>
    </location>
</feature>
<gene>
    <name evidence="9" type="ORF">SAMN05444392_101200</name>
</gene>
<evidence type="ECO:0000313" key="10">
    <source>
        <dbReference type="Proteomes" id="UP000184476"/>
    </source>
</evidence>
<feature type="transmembrane region" description="Helical" evidence="7">
    <location>
        <begin position="210"/>
        <end position="230"/>
    </location>
</feature>
<dbReference type="EMBL" id="FQVL01000001">
    <property type="protein sequence ID" value="SHE37105.1"/>
    <property type="molecule type" value="Genomic_DNA"/>
</dbReference>
<evidence type="ECO:0000256" key="2">
    <source>
        <dbReference type="ARBA" id="ARBA00007362"/>
    </source>
</evidence>
<dbReference type="PANTHER" id="PTHR42920:SF5">
    <property type="entry name" value="EAMA DOMAIN-CONTAINING PROTEIN"/>
    <property type="match status" value="1"/>
</dbReference>
<feature type="domain" description="EamA" evidence="8">
    <location>
        <begin position="149"/>
        <end position="283"/>
    </location>
</feature>
<keyword evidence="6 7" id="KW-0472">Membrane</keyword>
<dbReference type="InterPro" id="IPR037185">
    <property type="entry name" value="EmrE-like"/>
</dbReference>
<feature type="transmembrane region" description="Helical" evidence="7">
    <location>
        <begin position="148"/>
        <end position="167"/>
    </location>
</feature>
<feature type="transmembrane region" description="Helical" evidence="7">
    <location>
        <begin position="124"/>
        <end position="142"/>
    </location>
</feature>
<evidence type="ECO:0000259" key="8">
    <source>
        <dbReference type="Pfam" id="PF00892"/>
    </source>
</evidence>
<keyword evidence="3" id="KW-1003">Cell membrane</keyword>
<feature type="transmembrane region" description="Helical" evidence="7">
    <location>
        <begin position="37"/>
        <end position="56"/>
    </location>
</feature>
<reference evidence="9 10" key="1">
    <citation type="submission" date="2016-11" db="EMBL/GenBank/DDBJ databases">
        <authorList>
            <person name="Jaros S."/>
            <person name="Januszkiewicz K."/>
            <person name="Wedrychowicz H."/>
        </authorList>
    </citation>
    <scope>NUCLEOTIDE SEQUENCE [LARGE SCALE GENOMIC DNA]</scope>
    <source>
        <strain evidence="9 10">DSM 44666</strain>
    </source>
</reference>
<feature type="transmembrane region" description="Helical" evidence="7">
    <location>
        <begin position="266"/>
        <end position="285"/>
    </location>
</feature>
<evidence type="ECO:0000256" key="1">
    <source>
        <dbReference type="ARBA" id="ARBA00004651"/>
    </source>
</evidence>
<name>A0A1M4SY53_9BACL</name>